<evidence type="ECO:0000256" key="3">
    <source>
        <dbReference type="ARBA" id="ARBA00022578"/>
    </source>
</evidence>
<dbReference type="GO" id="GO:0004803">
    <property type="term" value="F:transposase activity"/>
    <property type="evidence" value="ECO:0007669"/>
    <property type="project" value="InterPro"/>
</dbReference>
<dbReference type="EMBL" id="CP003065">
    <property type="protein sequence ID" value="AEV68938.1"/>
    <property type="molecule type" value="Genomic_DNA"/>
</dbReference>
<protein>
    <submittedName>
        <fullName evidence="6">Transposase, Mutator family</fullName>
    </submittedName>
</protein>
<dbReference type="AlphaFoldDB" id="G8LYG9"/>
<keyword evidence="7" id="KW-1185">Reference proteome</keyword>
<evidence type="ECO:0000313" key="7">
    <source>
        <dbReference type="Proteomes" id="UP000005435"/>
    </source>
</evidence>
<reference evidence="7" key="1">
    <citation type="submission" date="2011-12" db="EMBL/GenBank/DDBJ databases">
        <title>Complete sequence of Clostridium clariflavum DSM 19732.</title>
        <authorList>
            <consortium name="US DOE Joint Genome Institute"/>
            <person name="Lucas S."/>
            <person name="Han J."/>
            <person name="Lapidus A."/>
            <person name="Cheng J.-F."/>
            <person name="Goodwin L."/>
            <person name="Pitluck S."/>
            <person name="Peters L."/>
            <person name="Teshima H."/>
            <person name="Detter J.C."/>
            <person name="Han C."/>
            <person name="Tapia R."/>
            <person name="Land M."/>
            <person name="Hauser L."/>
            <person name="Kyrpides N."/>
            <person name="Ivanova N."/>
            <person name="Pagani I."/>
            <person name="Kitzmiller T."/>
            <person name="Lynd L."/>
            <person name="Izquierdo J."/>
            <person name="Woyke T."/>
        </authorList>
    </citation>
    <scope>NUCLEOTIDE SEQUENCE [LARGE SCALE GENOMIC DNA]</scope>
    <source>
        <strain evidence="7">DSM 19732 / NBRC 101661 / EBR45</strain>
    </source>
</reference>
<evidence type="ECO:0000256" key="4">
    <source>
        <dbReference type="ARBA" id="ARBA00023125"/>
    </source>
</evidence>
<evidence type="ECO:0000256" key="5">
    <source>
        <dbReference type="ARBA" id="ARBA00023172"/>
    </source>
</evidence>
<dbReference type="InterPro" id="IPR001207">
    <property type="entry name" value="Transposase_mutator"/>
</dbReference>
<gene>
    <name evidence="6" type="ordered locus">Clocl_2355</name>
</gene>
<reference evidence="6 7" key="2">
    <citation type="journal article" date="2012" name="Stand. Genomic Sci.">
        <title>Complete Genome Sequence of Clostridium clariflavum DSM 19732.</title>
        <authorList>
            <person name="Izquierdo J.A."/>
            <person name="Goodwin L."/>
            <person name="Davenport K.W."/>
            <person name="Teshima H."/>
            <person name="Bruce D."/>
            <person name="Detter C."/>
            <person name="Tapia R."/>
            <person name="Han S."/>
            <person name="Land M."/>
            <person name="Hauser L."/>
            <person name="Jeffries C.D."/>
            <person name="Han J."/>
            <person name="Pitluck S."/>
            <person name="Nolan M."/>
            <person name="Chen A."/>
            <person name="Huntemann M."/>
            <person name="Mavromatis K."/>
            <person name="Mikhailova N."/>
            <person name="Liolios K."/>
            <person name="Woyke T."/>
            <person name="Lynd L.R."/>
        </authorList>
    </citation>
    <scope>NUCLEOTIDE SEQUENCE [LARGE SCALE GENOMIC DNA]</scope>
    <source>
        <strain evidence="7">DSM 19732 / NBRC 101661 / EBR45</strain>
    </source>
</reference>
<sequence>MAIKNTMPLIEEIFKYYVCVKDGDFMRDLIALILKKLMEAEVTAKIGIDKYERTEEKTIKCQNTDSTAPSK</sequence>
<dbReference type="Proteomes" id="UP000005435">
    <property type="component" value="Chromosome"/>
</dbReference>
<dbReference type="GO" id="GO:0003677">
    <property type="term" value="F:DNA binding"/>
    <property type="evidence" value="ECO:0007669"/>
    <property type="project" value="UniProtKB-KW"/>
</dbReference>
<dbReference type="HOGENOM" id="CLU_2732857_0_0_9"/>
<proteinExistence type="inferred from homology"/>
<dbReference type="Pfam" id="PF00872">
    <property type="entry name" value="Transposase_mut"/>
    <property type="match status" value="1"/>
</dbReference>
<organism evidence="6 7">
    <name type="scientific">Acetivibrio clariflavus (strain DSM 19732 / NBRC 101661 / EBR45)</name>
    <name type="common">Clostridium clariflavum</name>
    <dbReference type="NCBI Taxonomy" id="720554"/>
    <lineage>
        <taxon>Bacteria</taxon>
        <taxon>Bacillati</taxon>
        <taxon>Bacillota</taxon>
        <taxon>Clostridia</taxon>
        <taxon>Eubacteriales</taxon>
        <taxon>Oscillospiraceae</taxon>
        <taxon>Acetivibrio</taxon>
    </lineage>
</organism>
<dbReference type="KEGG" id="ccl:Clocl_2355"/>
<keyword evidence="3" id="KW-0815">Transposition</keyword>
<name>G8LYG9_ACECE</name>
<evidence type="ECO:0000313" key="6">
    <source>
        <dbReference type="EMBL" id="AEV68938.1"/>
    </source>
</evidence>
<accession>G8LYG9</accession>
<keyword evidence="4" id="KW-0238">DNA-binding</keyword>
<dbReference type="eggNOG" id="ENOG502ZNZW">
    <property type="taxonomic scope" value="Bacteria"/>
</dbReference>
<comment type="similarity">
    <text evidence="2">Belongs to the transposase mutator family.</text>
</comment>
<comment type="function">
    <text evidence="1">Required for the transposition of the insertion element.</text>
</comment>
<dbReference type="GO" id="GO:0006313">
    <property type="term" value="P:DNA transposition"/>
    <property type="evidence" value="ECO:0007669"/>
    <property type="project" value="InterPro"/>
</dbReference>
<keyword evidence="5" id="KW-0233">DNA recombination</keyword>
<evidence type="ECO:0000256" key="2">
    <source>
        <dbReference type="ARBA" id="ARBA00010961"/>
    </source>
</evidence>
<evidence type="ECO:0000256" key="1">
    <source>
        <dbReference type="ARBA" id="ARBA00002190"/>
    </source>
</evidence>